<name>X1L3H9_9ZZZZ</name>
<accession>X1L3H9</accession>
<reference evidence="1" key="1">
    <citation type="journal article" date="2014" name="Front. Microbiol.">
        <title>High frequency of phylogenetically diverse reductive dehalogenase-homologous genes in deep subseafloor sedimentary metagenomes.</title>
        <authorList>
            <person name="Kawai M."/>
            <person name="Futagami T."/>
            <person name="Toyoda A."/>
            <person name="Takaki Y."/>
            <person name="Nishi S."/>
            <person name="Hori S."/>
            <person name="Arai W."/>
            <person name="Tsubouchi T."/>
            <person name="Morono Y."/>
            <person name="Uchiyama I."/>
            <person name="Ito T."/>
            <person name="Fujiyama A."/>
            <person name="Inagaki F."/>
            <person name="Takami H."/>
        </authorList>
    </citation>
    <scope>NUCLEOTIDE SEQUENCE</scope>
    <source>
        <strain evidence="1">Expedition CK06-06</strain>
    </source>
</reference>
<dbReference type="AlphaFoldDB" id="X1L3H9"/>
<comment type="caution">
    <text evidence="1">The sequence shown here is derived from an EMBL/GenBank/DDBJ whole genome shotgun (WGS) entry which is preliminary data.</text>
</comment>
<sequence length="41" mass="4881">MVDEMNDEKQYYRGFEDCLDLVLAHIQDYDGTLPKDFVIQI</sequence>
<gene>
    <name evidence="1" type="ORF">S06H3_11153</name>
</gene>
<feature type="non-terminal residue" evidence="1">
    <location>
        <position position="41"/>
    </location>
</feature>
<dbReference type="EMBL" id="BARV01005328">
    <property type="protein sequence ID" value="GAI13907.1"/>
    <property type="molecule type" value="Genomic_DNA"/>
</dbReference>
<protein>
    <submittedName>
        <fullName evidence="1">Uncharacterized protein</fullName>
    </submittedName>
</protein>
<organism evidence="1">
    <name type="scientific">marine sediment metagenome</name>
    <dbReference type="NCBI Taxonomy" id="412755"/>
    <lineage>
        <taxon>unclassified sequences</taxon>
        <taxon>metagenomes</taxon>
        <taxon>ecological metagenomes</taxon>
    </lineage>
</organism>
<evidence type="ECO:0000313" key="1">
    <source>
        <dbReference type="EMBL" id="GAI13907.1"/>
    </source>
</evidence>
<proteinExistence type="predicted"/>